<proteinExistence type="predicted"/>
<dbReference type="KEGG" id="moc:BB934_37800"/>
<sequence>MPTTSGRSSLAEIQDFPPTYPPELQPLRQTLLATLASIDSAHEGDVETVRNSTVDEWLKQDVIRRLEEGHRERRVPYLRQIEELESCIRATAT</sequence>
<geneLocation type="plasmid" evidence="2">
    <name>unnamed2</name>
</geneLocation>
<evidence type="ECO:0000256" key="1">
    <source>
        <dbReference type="SAM" id="MobiDB-lite"/>
    </source>
</evidence>
<reference evidence="2" key="1">
    <citation type="submission" date="2016-07" db="EMBL/GenBank/DDBJ databases">
        <title>Microvirga ossetica sp. nov. a new species of rhizobia isolated from root nodules of the legume species Vicia alpestris Steven originated from North Ossetia region in the Caucasus.</title>
        <authorList>
            <person name="Safronova V.I."/>
            <person name="Kuznetsova I.G."/>
            <person name="Sazanova A.L."/>
            <person name="Belimov A."/>
            <person name="Andronov E."/>
            <person name="Osledkin Y.S."/>
            <person name="Onishchuk O.P."/>
            <person name="Kurchak O.N."/>
            <person name="Shaposhnikov A.I."/>
            <person name="Willems A."/>
            <person name="Tikhonovich I.A."/>
        </authorList>
    </citation>
    <scope>NUCLEOTIDE SEQUENCE [LARGE SCALE GENOMIC DNA]</scope>
    <source>
        <strain evidence="2">V5/3M</strain>
        <plasmid evidence="2">unnamed2</plasmid>
    </source>
</reference>
<name>A0A1B2EVN7_9HYPH</name>
<dbReference type="RefSeq" id="WP_099514957.1">
    <property type="nucleotide sequence ID" value="NZ_CP016619.1"/>
</dbReference>
<dbReference type="EMBL" id="CP016619">
    <property type="protein sequence ID" value="ANY84021.1"/>
    <property type="molecule type" value="Genomic_DNA"/>
</dbReference>
<feature type="region of interest" description="Disordered" evidence="1">
    <location>
        <begin position="1"/>
        <end position="21"/>
    </location>
</feature>
<dbReference type="OrthoDB" id="8021013at2"/>
<organism evidence="2">
    <name type="scientific">Microvirga ossetica</name>
    <dbReference type="NCBI Taxonomy" id="1882682"/>
    <lineage>
        <taxon>Bacteria</taxon>
        <taxon>Pseudomonadati</taxon>
        <taxon>Pseudomonadota</taxon>
        <taxon>Alphaproteobacteria</taxon>
        <taxon>Hyphomicrobiales</taxon>
        <taxon>Methylobacteriaceae</taxon>
        <taxon>Microvirga</taxon>
    </lineage>
</organism>
<gene>
    <name evidence="2" type="ORF">BB934_37800</name>
</gene>
<accession>A0A1B2EVN7</accession>
<keyword evidence="2" id="KW-0614">Plasmid</keyword>
<protein>
    <submittedName>
        <fullName evidence="2">Uncharacterized protein</fullName>
    </submittedName>
</protein>
<dbReference type="AlphaFoldDB" id="A0A1B2EVN7"/>
<evidence type="ECO:0000313" key="2">
    <source>
        <dbReference type="EMBL" id="ANY84021.1"/>
    </source>
</evidence>